<name>I4EGI7_9BACT</name>
<evidence type="ECO:0000313" key="2">
    <source>
        <dbReference type="Proteomes" id="UP000004221"/>
    </source>
</evidence>
<protein>
    <submittedName>
        <fullName evidence="1">Uncharacterized protein</fullName>
    </submittedName>
</protein>
<dbReference type="Proteomes" id="UP000004221">
    <property type="component" value="Unassembled WGS sequence"/>
</dbReference>
<reference evidence="1 2" key="1">
    <citation type="journal article" date="2012" name="ISME J.">
        <title>Nitrification expanded: discovery, physiology and genomics of a nitrite-oxidizing bacterium from the phylum Chloroflexi.</title>
        <authorList>
            <person name="Sorokin D.Y."/>
            <person name="Lucker S."/>
            <person name="Vejmelkova D."/>
            <person name="Kostrikina N.A."/>
            <person name="Kleerebezem R."/>
            <person name="Rijpstra W.I."/>
            <person name="Damste J.S."/>
            <person name="Le Paslier D."/>
            <person name="Muyzer G."/>
            <person name="Wagner M."/>
            <person name="van Loosdrecht M.C."/>
            <person name="Daims H."/>
        </authorList>
    </citation>
    <scope>NUCLEOTIDE SEQUENCE [LARGE SCALE GENOMIC DNA]</scope>
    <source>
        <strain evidence="2">none</strain>
    </source>
</reference>
<organism evidence="1 2">
    <name type="scientific">Nitrolancea hollandica Lb</name>
    <dbReference type="NCBI Taxonomy" id="1129897"/>
    <lineage>
        <taxon>Bacteria</taxon>
        <taxon>Pseudomonadati</taxon>
        <taxon>Thermomicrobiota</taxon>
        <taxon>Thermomicrobia</taxon>
        <taxon>Sphaerobacterales</taxon>
        <taxon>Sphaerobacterineae</taxon>
        <taxon>Sphaerobacteraceae</taxon>
        <taxon>Nitrolancea</taxon>
    </lineage>
</organism>
<proteinExistence type="predicted"/>
<gene>
    <name evidence="1" type="ORF">NITHO_2720006</name>
</gene>
<comment type="caution">
    <text evidence="1">The sequence shown here is derived from an EMBL/GenBank/DDBJ whole genome shotgun (WGS) entry which is preliminary data.</text>
</comment>
<dbReference type="EMBL" id="CAGS01000193">
    <property type="protein sequence ID" value="CCF83799.1"/>
    <property type="molecule type" value="Genomic_DNA"/>
</dbReference>
<keyword evidence="2" id="KW-1185">Reference proteome</keyword>
<dbReference type="AlphaFoldDB" id="I4EGI7"/>
<accession>I4EGI7</accession>
<sequence>MRSLHCLDAGYKSTHTVDIRMVRAEPMAMLRVTVNRRQRERLPATVEDVFQPARSVLE</sequence>
<evidence type="ECO:0000313" key="1">
    <source>
        <dbReference type="EMBL" id="CCF83799.1"/>
    </source>
</evidence>